<dbReference type="AlphaFoldDB" id="A0A1V8P552"/>
<evidence type="ECO:0000313" key="2">
    <source>
        <dbReference type="EMBL" id="OQM43838.1"/>
    </source>
</evidence>
<dbReference type="Proteomes" id="UP000192573">
    <property type="component" value="Unassembled WGS sequence"/>
</dbReference>
<keyword evidence="1" id="KW-0812">Transmembrane</keyword>
<keyword evidence="1" id="KW-1133">Transmembrane helix</keyword>
<protein>
    <submittedName>
        <fullName evidence="2">Uncharacterized protein</fullName>
    </submittedName>
</protein>
<feature type="transmembrane region" description="Helical" evidence="1">
    <location>
        <begin position="54"/>
        <end position="75"/>
    </location>
</feature>
<reference evidence="2 3" key="1">
    <citation type="submission" date="2017-03" db="EMBL/GenBank/DDBJ databases">
        <authorList>
            <person name="Afonso C.L."/>
            <person name="Miller P.J."/>
            <person name="Scott M.A."/>
            <person name="Spackman E."/>
            <person name="Goraichik I."/>
            <person name="Dimitrov K.M."/>
            <person name="Suarez D.L."/>
            <person name="Swayne D.E."/>
        </authorList>
    </citation>
    <scope>NUCLEOTIDE SEQUENCE [LARGE SCALE GENOMIC DNA]</scope>
    <source>
        <strain evidence="2 3">ATCC 51113</strain>
    </source>
</reference>
<evidence type="ECO:0000313" key="3">
    <source>
        <dbReference type="Proteomes" id="UP000192573"/>
    </source>
</evidence>
<keyword evidence="1" id="KW-0472">Membrane</keyword>
<name>A0A1V8P552_CITBR</name>
<proteinExistence type="predicted"/>
<feature type="transmembrane region" description="Helical" evidence="1">
    <location>
        <begin position="7"/>
        <end position="28"/>
    </location>
</feature>
<sequence length="81" mass="9806">MKHIKKVITWYLFAISWVCFFLFIFKYLPENKLFDLIYPDVKEMDPSVWDNTHMTIIFMGALLLNGIFILFMSMIMERCKN</sequence>
<gene>
    <name evidence="2" type="ORF">BZK42_02885</name>
</gene>
<dbReference type="EMBL" id="NAEW01000001">
    <property type="protein sequence ID" value="OQM43838.1"/>
    <property type="molecule type" value="Genomic_DNA"/>
</dbReference>
<organism evidence="2 3">
    <name type="scientific">Citrobacter braakii</name>
    <dbReference type="NCBI Taxonomy" id="57706"/>
    <lineage>
        <taxon>Bacteria</taxon>
        <taxon>Pseudomonadati</taxon>
        <taxon>Pseudomonadota</taxon>
        <taxon>Gammaproteobacteria</taxon>
        <taxon>Enterobacterales</taxon>
        <taxon>Enterobacteriaceae</taxon>
        <taxon>Citrobacter</taxon>
        <taxon>Citrobacter freundii complex</taxon>
    </lineage>
</organism>
<accession>A0A1V8P552</accession>
<comment type="caution">
    <text evidence="2">The sequence shown here is derived from an EMBL/GenBank/DDBJ whole genome shotgun (WGS) entry which is preliminary data.</text>
</comment>
<evidence type="ECO:0000256" key="1">
    <source>
        <dbReference type="SAM" id="Phobius"/>
    </source>
</evidence>